<dbReference type="EMBL" id="JANPWB010000014">
    <property type="protein sequence ID" value="KAJ1097764.1"/>
    <property type="molecule type" value="Genomic_DNA"/>
</dbReference>
<evidence type="ECO:0000313" key="3">
    <source>
        <dbReference type="Proteomes" id="UP001066276"/>
    </source>
</evidence>
<evidence type="ECO:0000313" key="2">
    <source>
        <dbReference type="EMBL" id="KAJ1097764.1"/>
    </source>
</evidence>
<evidence type="ECO:0008006" key="4">
    <source>
        <dbReference type="Google" id="ProtNLM"/>
    </source>
</evidence>
<dbReference type="Proteomes" id="UP001066276">
    <property type="component" value="Chromosome 10"/>
</dbReference>
<feature type="region of interest" description="Disordered" evidence="1">
    <location>
        <begin position="58"/>
        <end position="82"/>
    </location>
</feature>
<accession>A0AAV7M3S7</accession>
<protein>
    <recommendedName>
        <fullName evidence="4">Reverse transcriptase domain-containing protein</fullName>
    </recommendedName>
</protein>
<feature type="region of interest" description="Disordered" evidence="1">
    <location>
        <begin position="1"/>
        <end position="40"/>
    </location>
</feature>
<dbReference type="SUPFAM" id="SSF56672">
    <property type="entry name" value="DNA/RNA polymerases"/>
    <property type="match status" value="1"/>
</dbReference>
<evidence type="ECO:0000256" key="1">
    <source>
        <dbReference type="SAM" id="MobiDB-lite"/>
    </source>
</evidence>
<proteinExistence type="predicted"/>
<organism evidence="2 3">
    <name type="scientific">Pleurodeles waltl</name>
    <name type="common">Iberian ribbed newt</name>
    <dbReference type="NCBI Taxonomy" id="8319"/>
    <lineage>
        <taxon>Eukaryota</taxon>
        <taxon>Metazoa</taxon>
        <taxon>Chordata</taxon>
        <taxon>Craniata</taxon>
        <taxon>Vertebrata</taxon>
        <taxon>Euteleostomi</taxon>
        <taxon>Amphibia</taxon>
        <taxon>Batrachia</taxon>
        <taxon>Caudata</taxon>
        <taxon>Salamandroidea</taxon>
        <taxon>Salamandridae</taxon>
        <taxon>Pleurodelinae</taxon>
        <taxon>Pleurodeles</taxon>
    </lineage>
</organism>
<sequence length="238" mass="26076">MPSRASRSQHQSTGSDAQKGALQPPKAHKRRVLEAQLRTGKKLGLTAQSRAVCKKLRGLEPDLSDRQRSSNDSGWPPGLPLVQNLKSVKDNPTVARQKIAKELALGRIAGPYSQPPMDKFIVSPIGVVPKKEVGKFKLIYHLSYPTGESVNDGLGQDSCSVSYTIVDDVVDRIRVAGRGALLANTDIESAFRFLPVHPDSYQLLGFQMDESFYNENACQWVAPSPVLILKHLVHSLNG</sequence>
<dbReference type="AlphaFoldDB" id="A0AAV7M3S7"/>
<comment type="caution">
    <text evidence="2">The sequence shown here is derived from an EMBL/GenBank/DDBJ whole genome shotgun (WGS) entry which is preliminary data.</text>
</comment>
<keyword evidence="3" id="KW-1185">Reference proteome</keyword>
<feature type="compositionally biased region" description="Polar residues" evidence="1">
    <location>
        <begin position="1"/>
        <end position="16"/>
    </location>
</feature>
<reference evidence="2" key="1">
    <citation type="journal article" date="2022" name="bioRxiv">
        <title>Sequencing and chromosome-scale assembly of the giantPleurodeles waltlgenome.</title>
        <authorList>
            <person name="Brown T."/>
            <person name="Elewa A."/>
            <person name="Iarovenko S."/>
            <person name="Subramanian E."/>
            <person name="Araus A.J."/>
            <person name="Petzold A."/>
            <person name="Susuki M."/>
            <person name="Suzuki K.-i.T."/>
            <person name="Hayashi T."/>
            <person name="Toyoda A."/>
            <person name="Oliveira C."/>
            <person name="Osipova E."/>
            <person name="Leigh N.D."/>
            <person name="Simon A."/>
            <person name="Yun M.H."/>
        </authorList>
    </citation>
    <scope>NUCLEOTIDE SEQUENCE</scope>
    <source>
        <strain evidence="2">20211129_DDA</strain>
        <tissue evidence="2">Liver</tissue>
    </source>
</reference>
<gene>
    <name evidence="2" type="ORF">NDU88_002881</name>
</gene>
<dbReference type="InterPro" id="IPR043502">
    <property type="entry name" value="DNA/RNA_pol_sf"/>
</dbReference>
<feature type="compositionally biased region" description="Basic and acidic residues" evidence="1">
    <location>
        <begin position="58"/>
        <end position="69"/>
    </location>
</feature>
<name>A0AAV7M3S7_PLEWA</name>